<keyword evidence="10" id="KW-1185">Reference proteome</keyword>
<dbReference type="SUPFAM" id="SSF111331">
    <property type="entry name" value="NAD kinase/diacylglycerol kinase-like"/>
    <property type="match status" value="1"/>
</dbReference>
<organism evidence="9 10">
    <name type="scientific">Tritrichomonas foetus</name>
    <dbReference type="NCBI Taxonomy" id="1144522"/>
    <lineage>
        <taxon>Eukaryota</taxon>
        <taxon>Metamonada</taxon>
        <taxon>Parabasalia</taxon>
        <taxon>Tritrichomonadida</taxon>
        <taxon>Tritrichomonadidae</taxon>
        <taxon>Tritrichomonas</taxon>
    </lineage>
</organism>
<evidence type="ECO:0000313" key="9">
    <source>
        <dbReference type="EMBL" id="OHT14210.1"/>
    </source>
</evidence>
<comment type="caution">
    <text evidence="9">The sequence shown here is derived from an EMBL/GenBank/DDBJ whole genome shotgun (WGS) entry which is preliminary data.</text>
</comment>
<dbReference type="RefSeq" id="XP_068367346.1">
    <property type="nucleotide sequence ID" value="XM_068498424.1"/>
</dbReference>
<dbReference type="GO" id="GO:0016020">
    <property type="term" value="C:membrane"/>
    <property type="evidence" value="ECO:0007669"/>
    <property type="project" value="TreeGrafter"/>
</dbReference>
<dbReference type="PROSITE" id="PS50146">
    <property type="entry name" value="DAGK"/>
    <property type="match status" value="1"/>
</dbReference>
<evidence type="ECO:0000259" key="8">
    <source>
        <dbReference type="PROSITE" id="PS50146"/>
    </source>
</evidence>
<sequence>MKFASKPPKYQNPILMFINVNSGGGLGPKLIKKCKKVRNIHVVSLPDEIDTFLEDKFTIITHPKLRVIACGGDGTVSWIMSILKEIYGSNSGYRPPLGVIPLGTGNDMSQSLKWGEGLNLIKLNYIFDKITAIAVSPVIAEIDTWTLTVTDKVTNNVNEFHFCNYFSFGVDAGVAYDYACLRNENKPLTRLGSFALYVPAGAHFLNDHTTINKLAHVTLLGEIKKDDMNISPDASVEEIYDTNSPETLQISEQNQSEQNITSSNSSQDQNQNENGQNESSEQSAATTQSSISNNNDTNGNNSNSNQNSTSQSSESTNSSEGGYAQANSQNENQALENDTQENLIVYLNQRNLNAGENEETMQESTFYANDDEQTMTFCSSLRMYAGRKLWKSKTMPHSMTDGVFEILLNKGATHLAMTNLGIIKPRSYGQAKGARIETNQKCYFQLDGEAKMIENPACFEVKHGGDYPFVLPAKHNKKHMQKI</sequence>
<evidence type="ECO:0000256" key="1">
    <source>
        <dbReference type="ARBA" id="ARBA00009280"/>
    </source>
</evidence>
<dbReference type="EMBL" id="MLAK01000412">
    <property type="protein sequence ID" value="OHT14210.1"/>
    <property type="molecule type" value="Genomic_DNA"/>
</dbReference>
<dbReference type="InterPro" id="IPR016064">
    <property type="entry name" value="NAD/diacylglycerol_kinase_sf"/>
</dbReference>
<dbReference type="Proteomes" id="UP000179807">
    <property type="component" value="Unassembled WGS sequence"/>
</dbReference>
<dbReference type="Pfam" id="PF00609">
    <property type="entry name" value="DAGK_acc"/>
    <property type="match status" value="2"/>
</dbReference>
<dbReference type="SMART" id="SM00046">
    <property type="entry name" value="DAGKc"/>
    <property type="match status" value="1"/>
</dbReference>
<dbReference type="EC" id="2.7.1.107" evidence="2"/>
<evidence type="ECO:0000256" key="2">
    <source>
        <dbReference type="ARBA" id="ARBA00012133"/>
    </source>
</evidence>
<evidence type="ECO:0000256" key="4">
    <source>
        <dbReference type="ARBA" id="ARBA00022741"/>
    </source>
</evidence>
<dbReference type="AlphaFoldDB" id="A0A1J4KSX3"/>
<dbReference type="GeneID" id="94833128"/>
<keyword evidence="5" id="KW-0418">Kinase</keyword>
<name>A0A1J4KSX3_9EUKA</name>
<dbReference type="InterPro" id="IPR001206">
    <property type="entry name" value="Diacylglycerol_kinase_cat_dom"/>
</dbReference>
<dbReference type="InterPro" id="IPR000756">
    <property type="entry name" value="Diacylglycerol_kin_accessory"/>
</dbReference>
<evidence type="ECO:0000313" key="10">
    <source>
        <dbReference type="Proteomes" id="UP000179807"/>
    </source>
</evidence>
<comment type="similarity">
    <text evidence="1">Belongs to the eukaryotic diacylglycerol kinase family.</text>
</comment>
<evidence type="ECO:0000256" key="6">
    <source>
        <dbReference type="ARBA" id="ARBA00022840"/>
    </source>
</evidence>
<dbReference type="InterPro" id="IPR017438">
    <property type="entry name" value="ATP-NAD_kinase_N"/>
</dbReference>
<accession>A0A1J4KSX3</accession>
<dbReference type="PANTHER" id="PTHR11255:SF121">
    <property type="entry name" value="DIACYLGLYCEROL KINASE (ATP)"/>
    <property type="match status" value="1"/>
</dbReference>
<feature type="domain" description="DAGKc" evidence="8">
    <location>
        <begin position="9"/>
        <end position="151"/>
    </location>
</feature>
<gene>
    <name evidence="9" type="ORF">TRFO_15505</name>
</gene>
<dbReference type="Gene3D" id="3.40.50.10330">
    <property type="entry name" value="Probable inorganic polyphosphate/atp-NAD kinase, domain 1"/>
    <property type="match status" value="1"/>
</dbReference>
<keyword evidence="6" id="KW-0067">ATP-binding</keyword>
<keyword evidence="4" id="KW-0547">Nucleotide-binding</keyword>
<keyword evidence="3" id="KW-0808">Transferase</keyword>
<evidence type="ECO:0000256" key="7">
    <source>
        <dbReference type="SAM" id="MobiDB-lite"/>
    </source>
</evidence>
<dbReference type="Pfam" id="PF00781">
    <property type="entry name" value="DAGK_cat"/>
    <property type="match status" value="1"/>
</dbReference>
<reference evidence="9" key="1">
    <citation type="submission" date="2016-10" db="EMBL/GenBank/DDBJ databases">
        <authorList>
            <person name="Benchimol M."/>
            <person name="Almeida L.G."/>
            <person name="Vasconcelos A.T."/>
            <person name="Perreira-Neves A."/>
            <person name="Rosa I.A."/>
            <person name="Tasca T."/>
            <person name="Bogo M.R."/>
            <person name="de Souza W."/>
        </authorList>
    </citation>
    <scope>NUCLEOTIDE SEQUENCE [LARGE SCALE GENOMIC DNA]</scope>
    <source>
        <strain evidence="9">K</strain>
    </source>
</reference>
<feature type="compositionally biased region" description="Low complexity" evidence="7">
    <location>
        <begin position="258"/>
        <end position="319"/>
    </location>
</feature>
<protein>
    <recommendedName>
        <fullName evidence="2">diacylglycerol kinase (ATP)</fullName>
        <ecNumber evidence="2">2.7.1.107</ecNumber>
    </recommendedName>
</protein>
<dbReference type="VEuPathDB" id="TrichDB:TRFO_15505"/>
<evidence type="ECO:0000256" key="5">
    <source>
        <dbReference type="ARBA" id="ARBA00022777"/>
    </source>
</evidence>
<feature type="region of interest" description="Disordered" evidence="7">
    <location>
        <begin position="252"/>
        <end position="327"/>
    </location>
</feature>
<dbReference type="OrthoDB" id="242257at2759"/>
<dbReference type="GO" id="GO:0005524">
    <property type="term" value="F:ATP binding"/>
    <property type="evidence" value="ECO:0007669"/>
    <property type="project" value="UniProtKB-KW"/>
</dbReference>
<proteinExistence type="inferred from homology"/>
<dbReference type="InterPro" id="IPR037607">
    <property type="entry name" value="DGK"/>
</dbReference>
<dbReference type="GO" id="GO:0007200">
    <property type="term" value="P:phospholipase C-activating G protein-coupled receptor signaling pathway"/>
    <property type="evidence" value="ECO:0007669"/>
    <property type="project" value="InterPro"/>
</dbReference>
<evidence type="ECO:0000256" key="3">
    <source>
        <dbReference type="ARBA" id="ARBA00022679"/>
    </source>
</evidence>
<dbReference type="PANTHER" id="PTHR11255">
    <property type="entry name" value="DIACYLGLYCEROL KINASE"/>
    <property type="match status" value="1"/>
</dbReference>
<dbReference type="GO" id="GO:0004143">
    <property type="term" value="F:ATP-dependent diacylglycerol kinase activity"/>
    <property type="evidence" value="ECO:0007669"/>
    <property type="project" value="UniProtKB-EC"/>
</dbReference>